<evidence type="ECO:0000313" key="2">
    <source>
        <dbReference type="Proteomes" id="UP001375370"/>
    </source>
</evidence>
<name>A0ABZ2J5R1_9CHLR</name>
<accession>A0ABZ2J5R1</accession>
<dbReference type="Pfam" id="PF13596">
    <property type="entry name" value="PAS_10"/>
    <property type="match status" value="1"/>
</dbReference>
<dbReference type="EMBL" id="CP146612">
    <property type="protein sequence ID" value="WWX26246.1"/>
    <property type="molecule type" value="Genomic_DNA"/>
</dbReference>
<dbReference type="RefSeq" id="WP_338739224.1">
    <property type="nucleotide sequence ID" value="NZ_CP146612.1"/>
</dbReference>
<protein>
    <submittedName>
        <fullName evidence="1">PAS domain-containing protein</fullName>
    </submittedName>
</protein>
<proteinExistence type="predicted"/>
<dbReference type="SUPFAM" id="SSF55785">
    <property type="entry name" value="PYP-like sensor domain (PAS domain)"/>
    <property type="match status" value="1"/>
</dbReference>
<sequence>MLENLPVYAIEAMLDSLPIDLTFMDADDKIVFFNRCRIFKRPPECLGRDVRGCHQPDSHAAIDRLVADFRSGARDNEEHIVKKADGRQLRVRYLAARDPSGQYQGLVEMVEEIN</sequence>
<gene>
    <name evidence="1" type="ORF">V8247_04550</name>
</gene>
<reference evidence="1 2" key="1">
    <citation type="submission" date="2024-03" db="EMBL/GenBank/DDBJ databases">
        <title>A Dehalogenimonas Isolated from Estuarine Sediments Dihaloeliminates Chlorinated Alkanes.</title>
        <authorList>
            <person name="Yang Y."/>
            <person name="Wang H."/>
        </authorList>
    </citation>
    <scope>NUCLEOTIDE SEQUENCE [LARGE SCALE GENOMIC DNA]</scope>
    <source>
        <strain evidence="1 2">W</strain>
    </source>
</reference>
<dbReference type="Proteomes" id="UP001375370">
    <property type="component" value="Chromosome"/>
</dbReference>
<dbReference type="InterPro" id="IPR035965">
    <property type="entry name" value="PAS-like_dom_sf"/>
</dbReference>
<dbReference type="Gene3D" id="3.30.450.20">
    <property type="entry name" value="PAS domain"/>
    <property type="match status" value="1"/>
</dbReference>
<organism evidence="1 2">
    <name type="scientific">Candidatus Dehalogenimonas loeffleri</name>
    <dbReference type="NCBI Taxonomy" id="3127115"/>
    <lineage>
        <taxon>Bacteria</taxon>
        <taxon>Bacillati</taxon>
        <taxon>Chloroflexota</taxon>
        <taxon>Dehalococcoidia</taxon>
        <taxon>Dehalococcoidales</taxon>
        <taxon>Dehalococcoidaceae</taxon>
        <taxon>Dehalogenimonas</taxon>
    </lineage>
</organism>
<keyword evidence="2" id="KW-1185">Reference proteome</keyword>
<evidence type="ECO:0000313" key="1">
    <source>
        <dbReference type="EMBL" id="WWX26246.1"/>
    </source>
</evidence>